<dbReference type="Proteomes" id="UP001060771">
    <property type="component" value="Chromosome"/>
</dbReference>
<reference evidence="3" key="2">
    <citation type="submission" date="2020-09" db="EMBL/GenBank/DDBJ databases">
        <authorList>
            <person name="Sun Q."/>
            <person name="Ohkuma M."/>
        </authorList>
    </citation>
    <scope>NUCLEOTIDE SEQUENCE</scope>
    <source>
        <strain evidence="3">JCM 11219</strain>
    </source>
</reference>
<dbReference type="OrthoDB" id="28445at2157"/>
<organism evidence="3 4">
    <name type="scientific">Vulcanisaeta souniana JCM 11219</name>
    <dbReference type="NCBI Taxonomy" id="1293586"/>
    <lineage>
        <taxon>Archaea</taxon>
        <taxon>Thermoproteota</taxon>
        <taxon>Thermoprotei</taxon>
        <taxon>Thermoproteales</taxon>
        <taxon>Thermoproteaceae</taxon>
        <taxon>Vulcanisaeta</taxon>
    </lineage>
</organism>
<dbReference type="RefSeq" id="WP_188603750.1">
    <property type="nucleotide sequence ID" value="NZ_AP026830.1"/>
</dbReference>
<keyword evidence="1" id="KW-0812">Transmembrane</keyword>
<protein>
    <submittedName>
        <fullName evidence="3">Uncharacterized protein</fullName>
    </submittedName>
</protein>
<proteinExistence type="predicted"/>
<dbReference type="AlphaFoldDB" id="A0A830E9I3"/>
<dbReference type="GeneID" id="76207218"/>
<evidence type="ECO:0000256" key="1">
    <source>
        <dbReference type="SAM" id="Phobius"/>
    </source>
</evidence>
<reference evidence="5" key="3">
    <citation type="submission" date="2022-09" db="EMBL/GenBank/DDBJ databases">
        <title>Complete genome sequence of Vulcanisaeta souniana.</title>
        <authorList>
            <person name="Kato S."/>
            <person name="Itoh T."/>
            <person name="Ohkuma M."/>
        </authorList>
    </citation>
    <scope>NUCLEOTIDE SEQUENCE [LARGE SCALE GENOMIC DNA]</scope>
    <source>
        <strain evidence="5">JCM 11219</strain>
    </source>
</reference>
<dbReference type="Proteomes" id="UP000657075">
    <property type="component" value="Unassembled WGS sequence"/>
</dbReference>
<evidence type="ECO:0000313" key="2">
    <source>
        <dbReference type="EMBL" id="BDR92579.1"/>
    </source>
</evidence>
<sequence length="590" mass="65236">MNIKYLIALALAGLLAMSSIAYAGESLNAYFTVNYITYLNPNGQVNNYYIEYTLSIYNNEPRSIPLNVSMSILPYSSVIYTSPAATAINNNMVTWIITLRPYSEEVLDVRFKPVYTLLPIATLDYGVLVNGSSVNSTVVNGNVGTNVEIFINTTNQLPFPIVTTITLTRQSGLFYEYNITPTITQDLLGYEVDYWLFNTENVTSMSLNMITENMGPWHSIRINPITVQTSIDLNESIKALNESINSLNSTLNQLVSFSSTVINASSLSSNYTTQFFQLIALLNQTAQVLGASAYLINSTLMVEGLLQAQLVELKVALSTEGQILGTEVSVISQIRSLLGPIANNQQSYINELNTLKQDLLQIESSTNNATLISEINNAITIINQLEGSLTALTQLYNGLGAVQDELTSTQAQVNQAVNGLNYAIAAANESETLIISISNNLYLLHNELLNLTNQLLATYLSISSYQTRALSYMAQVNNYEEEIRSMIVNDEVEETVLNTLAKQYLSYVSINETNVSTDVTVEETFIINMPSIVNTQYLLQLINATTAQGNETQSPRTIGIVVNGYYGYFLIMGIAVSIMLILILIRKFRY</sequence>
<keyword evidence="1" id="KW-0472">Membrane</keyword>
<dbReference type="EMBL" id="BMNM01000009">
    <property type="protein sequence ID" value="GGI82810.1"/>
    <property type="molecule type" value="Genomic_DNA"/>
</dbReference>
<evidence type="ECO:0000313" key="3">
    <source>
        <dbReference type="EMBL" id="GGI82810.1"/>
    </source>
</evidence>
<keyword evidence="5" id="KW-1185">Reference proteome</keyword>
<reference evidence="3" key="1">
    <citation type="journal article" date="2014" name="Int. J. Syst. Evol. Microbiol.">
        <title>Complete genome sequence of Corynebacterium casei LMG S-19264T (=DSM 44701T), isolated from a smear-ripened cheese.</title>
        <authorList>
            <consortium name="US DOE Joint Genome Institute (JGI-PGF)"/>
            <person name="Walter F."/>
            <person name="Albersmeier A."/>
            <person name="Kalinowski J."/>
            <person name="Ruckert C."/>
        </authorList>
    </citation>
    <scope>NUCLEOTIDE SEQUENCE</scope>
    <source>
        <strain evidence="3">JCM 11219</strain>
    </source>
</reference>
<evidence type="ECO:0000313" key="5">
    <source>
        <dbReference type="Proteomes" id="UP001060771"/>
    </source>
</evidence>
<accession>A0A830E9I3</accession>
<name>A0A830E9I3_9CREN</name>
<feature type="transmembrane region" description="Helical" evidence="1">
    <location>
        <begin position="565"/>
        <end position="585"/>
    </location>
</feature>
<gene>
    <name evidence="3" type="ORF">GCM10007112_19450</name>
    <name evidence="2" type="ORF">Vsou_16720</name>
</gene>
<keyword evidence="1" id="KW-1133">Transmembrane helix</keyword>
<reference evidence="2" key="4">
    <citation type="journal article" date="2023" name="Microbiol. Resour. Announc.">
        <title>Complete Genome Sequence of Vulcanisaeta souniana Strain IC-059, a Hyperthermophilic Archaeon Isolated from Hot Spring Water in Japan.</title>
        <authorList>
            <person name="Kato S."/>
            <person name="Itoh T."/>
            <person name="Wu L."/>
            <person name="Ma J."/>
            <person name="Ohkuma M."/>
        </authorList>
    </citation>
    <scope>NUCLEOTIDE SEQUENCE</scope>
    <source>
        <strain evidence="2">JCM 11219</strain>
    </source>
</reference>
<dbReference type="EMBL" id="AP026830">
    <property type="protein sequence ID" value="BDR92579.1"/>
    <property type="molecule type" value="Genomic_DNA"/>
</dbReference>
<evidence type="ECO:0000313" key="4">
    <source>
        <dbReference type="Proteomes" id="UP000657075"/>
    </source>
</evidence>